<keyword evidence="4" id="KW-0528">Neurotoxin</keyword>
<dbReference type="InterPro" id="IPR052771">
    <property type="entry name" value="Neurotrophin_sig_adaptor"/>
</dbReference>
<evidence type="ECO:0000256" key="5">
    <source>
        <dbReference type="ARBA" id="ARBA00023028"/>
    </source>
</evidence>
<keyword evidence="2" id="KW-0268">Exocytosis</keyword>
<dbReference type="PROSITE" id="PS50297">
    <property type="entry name" value="ANK_REP_REGION"/>
    <property type="match status" value="1"/>
</dbReference>
<dbReference type="GO" id="GO:0044218">
    <property type="term" value="C:other organism cell membrane"/>
    <property type="evidence" value="ECO:0007669"/>
    <property type="project" value="UniProtKB-KW"/>
</dbReference>
<evidence type="ECO:0000256" key="7">
    <source>
        <dbReference type="PROSITE-ProRule" id="PRU00023"/>
    </source>
</evidence>
<feature type="repeat" description="ANK" evidence="7">
    <location>
        <begin position="13"/>
        <end position="44"/>
    </location>
</feature>
<dbReference type="AlphaFoldDB" id="A0A087UP39"/>
<proteinExistence type="predicted"/>
<keyword evidence="6" id="KW-0472">Membrane</keyword>
<dbReference type="STRING" id="407821.A0A087UP39"/>
<keyword evidence="5" id="KW-0800">Toxin</keyword>
<dbReference type="EMBL" id="KK120826">
    <property type="protein sequence ID" value="KFM79128.1"/>
    <property type="molecule type" value="Genomic_DNA"/>
</dbReference>
<gene>
    <name evidence="8" type="ORF">X975_23858</name>
</gene>
<evidence type="ECO:0000256" key="4">
    <source>
        <dbReference type="ARBA" id="ARBA00022699"/>
    </source>
</evidence>
<dbReference type="GO" id="GO:0030165">
    <property type="term" value="F:PDZ domain binding"/>
    <property type="evidence" value="ECO:0007669"/>
    <property type="project" value="TreeGrafter"/>
</dbReference>
<evidence type="ECO:0000256" key="2">
    <source>
        <dbReference type="ARBA" id="ARBA00022483"/>
    </source>
</evidence>
<keyword evidence="8" id="KW-0418">Kinase</keyword>
<evidence type="ECO:0000313" key="8">
    <source>
        <dbReference type="EMBL" id="KFM79128.1"/>
    </source>
</evidence>
<dbReference type="GO" id="GO:0044231">
    <property type="term" value="C:host cell presynaptic membrane"/>
    <property type="evidence" value="ECO:0007669"/>
    <property type="project" value="UniProtKB-KW"/>
</dbReference>
<keyword evidence="7" id="KW-0040">ANK repeat</keyword>
<keyword evidence="3" id="KW-1052">Target cell membrane</keyword>
<dbReference type="GO" id="GO:0016301">
    <property type="term" value="F:kinase activity"/>
    <property type="evidence" value="ECO:0007669"/>
    <property type="project" value="UniProtKB-KW"/>
</dbReference>
<dbReference type="PANTHER" id="PTHR24116">
    <property type="entry name" value="KINASE D-INTERACTING SUBSTRATE OF 220 KDA"/>
    <property type="match status" value="1"/>
</dbReference>
<dbReference type="PROSITE" id="PS50088">
    <property type="entry name" value="ANK_REPEAT"/>
    <property type="match status" value="1"/>
</dbReference>
<comment type="subcellular location">
    <subcellularLocation>
        <location evidence="1">Target cell membrane</location>
    </subcellularLocation>
</comment>
<evidence type="ECO:0000313" key="9">
    <source>
        <dbReference type="Proteomes" id="UP000054359"/>
    </source>
</evidence>
<dbReference type="Pfam" id="PF00023">
    <property type="entry name" value="Ank"/>
    <property type="match status" value="1"/>
</dbReference>
<sequence>MNAGAYINLPDRNGDTNLIHAAKAGHFSIVDALIRKYADIDLTG</sequence>
<reference evidence="8 9" key="1">
    <citation type="submission" date="2013-11" db="EMBL/GenBank/DDBJ databases">
        <title>Genome sequencing of Stegodyphus mimosarum.</title>
        <authorList>
            <person name="Bechsgaard J."/>
        </authorList>
    </citation>
    <scope>NUCLEOTIDE SEQUENCE [LARGE SCALE GENOMIC DNA]</scope>
</reference>
<evidence type="ECO:0000256" key="3">
    <source>
        <dbReference type="ARBA" id="ARBA00022537"/>
    </source>
</evidence>
<dbReference type="Proteomes" id="UP000054359">
    <property type="component" value="Unassembled WGS sequence"/>
</dbReference>
<keyword evidence="5" id="KW-0638">Presynaptic neurotoxin</keyword>
<keyword evidence="9" id="KW-1185">Reference proteome</keyword>
<dbReference type="Gene3D" id="1.25.40.20">
    <property type="entry name" value="Ankyrin repeat-containing domain"/>
    <property type="match status" value="1"/>
</dbReference>
<feature type="non-terminal residue" evidence="8">
    <location>
        <position position="44"/>
    </location>
</feature>
<keyword evidence="8" id="KW-0808">Transferase</keyword>
<dbReference type="OrthoDB" id="6084525at2759"/>
<dbReference type="PANTHER" id="PTHR24116:SF0">
    <property type="entry name" value="KINASE D-INTERACTING SUBSTRATE OF 220 KDA"/>
    <property type="match status" value="1"/>
</dbReference>
<dbReference type="InterPro" id="IPR036770">
    <property type="entry name" value="Ankyrin_rpt-contain_sf"/>
</dbReference>
<dbReference type="SMART" id="SM00248">
    <property type="entry name" value="ANK"/>
    <property type="match status" value="1"/>
</dbReference>
<name>A0A087UP39_STEMI</name>
<dbReference type="SUPFAM" id="SSF48403">
    <property type="entry name" value="Ankyrin repeat"/>
    <property type="match status" value="1"/>
</dbReference>
<protein>
    <submittedName>
        <fullName evidence="8">Kinase D-interacting substrate</fullName>
    </submittedName>
</protein>
<keyword evidence="6" id="KW-1053">Target membrane</keyword>
<evidence type="ECO:0000256" key="1">
    <source>
        <dbReference type="ARBA" id="ARBA00004175"/>
    </source>
</evidence>
<organism evidence="8 9">
    <name type="scientific">Stegodyphus mimosarum</name>
    <name type="common">African social velvet spider</name>
    <dbReference type="NCBI Taxonomy" id="407821"/>
    <lineage>
        <taxon>Eukaryota</taxon>
        <taxon>Metazoa</taxon>
        <taxon>Ecdysozoa</taxon>
        <taxon>Arthropoda</taxon>
        <taxon>Chelicerata</taxon>
        <taxon>Arachnida</taxon>
        <taxon>Araneae</taxon>
        <taxon>Araneomorphae</taxon>
        <taxon>Entelegynae</taxon>
        <taxon>Eresoidea</taxon>
        <taxon>Eresidae</taxon>
        <taxon>Stegodyphus</taxon>
    </lineage>
</organism>
<accession>A0A087UP39</accession>
<dbReference type="GO" id="GO:0019887">
    <property type="term" value="F:protein kinase regulator activity"/>
    <property type="evidence" value="ECO:0007669"/>
    <property type="project" value="TreeGrafter"/>
</dbReference>
<dbReference type="InterPro" id="IPR002110">
    <property type="entry name" value="Ankyrin_rpt"/>
</dbReference>
<evidence type="ECO:0000256" key="6">
    <source>
        <dbReference type="ARBA" id="ARBA00023298"/>
    </source>
</evidence>
<dbReference type="GO" id="GO:0006887">
    <property type="term" value="P:exocytosis"/>
    <property type="evidence" value="ECO:0007669"/>
    <property type="project" value="UniProtKB-KW"/>
</dbReference>